<dbReference type="EMBL" id="JAFCMP010000089">
    <property type="protein sequence ID" value="KAG5187537.1"/>
    <property type="molecule type" value="Genomic_DNA"/>
</dbReference>
<feature type="region of interest" description="Disordered" evidence="1">
    <location>
        <begin position="201"/>
        <end position="220"/>
    </location>
</feature>
<feature type="region of interest" description="Disordered" evidence="1">
    <location>
        <begin position="421"/>
        <end position="440"/>
    </location>
</feature>
<feature type="region of interest" description="Disordered" evidence="1">
    <location>
        <begin position="29"/>
        <end position="123"/>
    </location>
</feature>
<dbReference type="SUPFAM" id="SSF50998">
    <property type="entry name" value="Quinoprotein alcohol dehydrogenase-like"/>
    <property type="match status" value="1"/>
</dbReference>
<sequence length="857" mass="86358">MLRALLLYALVSTSFDAAIAASGRRARGRSRADHQLSHHDHAAHDGALSLSTPSTTSTVTGTTTTVTSPLTTTSTVTGTTSSDSTLTSVTVPTSSTTSSTYSTLSTSVTPTTSTSATSSTSLTTSYSYSGTAYDTDLPPCAATTSSSSTVTAACAPLIPTIPPAAVPPPAVPGAAKQPTVNVKPPGLQPAAVPVLPPPSSAAYKPPLPPTVPPPLPPPPATALPAGSDLGTIDAAAAAVWGYQPDTARHPLTHTLIRGARASAGYYETTFGVSLSKSDGTLLITTASSATPDGADAIGRVIALDTTAAALPGRRRLAPAAPSRVAWARELGGGSGTYSAAYGVSIAGRRYVAGGSAAALACTGYMQQHDGTSAGAAAAADPRDSVGGGSARTAQRPELLAAHAPDAAALSRRRRVVHFPHSGEGAEAARSSDSSAPSLLNADAPVTTAAPRLSPRSVVAAGAVRGLSTATQQLGTSAYAVQLGKQRGRARRLTAVTNPTAPTAGNELGFAVGAPNPARRGAAAARRALAANEIAPIVGGTVDGAAFVTGYDAAGAAQWTAPGAQGDYYDLKYAELACNKHRRSLRCAHPAERCHTPVDGAAFVTAYDAAGAAQWTGPRAQGTTATVSLKVDGGGEGAAGVIALQTTVWPSDARSEDTAADALVLQRLDAATGAMVWATQPRYGAVGTAVASNRQHRVTVVGYEGPNVLVEAHSYKTGKERWRMKEVIRGTALDVDMSPAGLTTVVGYVPADAPRVDTDAFVLIMDSKQGTVLCYFKFGTAANDKSAAAAALLPCCTAQATGVVSSGGALYVVGQTAGPLFRADTPATAAAPYSDVFAAQFDLPSLCPLVAAHGAARP</sequence>
<comment type="caution">
    <text evidence="3">The sequence shown here is derived from an EMBL/GenBank/DDBJ whole genome shotgun (WGS) entry which is preliminary data.</text>
</comment>
<keyword evidence="4" id="KW-1185">Reference proteome</keyword>
<evidence type="ECO:0000256" key="1">
    <source>
        <dbReference type="SAM" id="MobiDB-lite"/>
    </source>
</evidence>
<dbReference type="InterPro" id="IPR011047">
    <property type="entry name" value="Quinoprotein_ADH-like_sf"/>
</dbReference>
<evidence type="ECO:0000256" key="2">
    <source>
        <dbReference type="SAM" id="SignalP"/>
    </source>
</evidence>
<evidence type="ECO:0000313" key="3">
    <source>
        <dbReference type="EMBL" id="KAG5187537.1"/>
    </source>
</evidence>
<dbReference type="AlphaFoldDB" id="A0A835Z8D8"/>
<feature type="region of interest" description="Disordered" evidence="1">
    <location>
        <begin position="374"/>
        <end position="394"/>
    </location>
</feature>
<keyword evidence="2" id="KW-0732">Signal</keyword>
<feature type="compositionally biased region" description="Low complexity" evidence="1">
    <location>
        <begin position="47"/>
        <end position="123"/>
    </location>
</feature>
<evidence type="ECO:0000313" key="4">
    <source>
        <dbReference type="Proteomes" id="UP000664859"/>
    </source>
</evidence>
<protein>
    <submittedName>
        <fullName evidence="3">Uncharacterized protein</fullName>
    </submittedName>
</protein>
<reference evidence="3" key="1">
    <citation type="submission" date="2021-02" db="EMBL/GenBank/DDBJ databases">
        <title>First Annotated Genome of the Yellow-green Alga Tribonema minus.</title>
        <authorList>
            <person name="Mahan K.M."/>
        </authorList>
    </citation>
    <scope>NUCLEOTIDE SEQUENCE</scope>
    <source>
        <strain evidence="3">UTEX B ZZ1240</strain>
    </source>
</reference>
<feature type="signal peptide" evidence="2">
    <location>
        <begin position="1"/>
        <end position="20"/>
    </location>
</feature>
<gene>
    <name evidence="3" type="ORF">JKP88DRAFT_267887</name>
</gene>
<proteinExistence type="predicted"/>
<feature type="chain" id="PRO_5032627999" evidence="2">
    <location>
        <begin position="21"/>
        <end position="857"/>
    </location>
</feature>
<organism evidence="3 4">
    <name type="scientific">Tribonema minus</name>
    <dbReference type="NCBI Taxonomy" id="303371"/>
    <lineage>
        <taxon>Eukaryota</taxon>
        <taxon>Sar</taxon>
        <taxon>Stramenopiles</taxon>
        <taxon>Ochrophyta</taxon>
        <taxon>PX clade</taxon>
        <taxon>Xanthophyceae</taxon>
        <taxon>Tribonematales</taxon>
        <taxon>Tribonemataceae</taxon>
        <taxon>Tribonema</taxon>
    </lineage>
</organism>
<dbReference type="Proteomes" id="UP000664859">
    <property type="component" value="Unassembled WGS sequence"/>
</dbReference>
<name>A0A835Z8D8_9STRA</name>
<feature type="compositionally biased region" description="Basic and acidic residues" evidence="1">
    <location>
        <begin position="30"/>
        <end position="44"/>
    </location>
</feature>
<accession>A0A835Z8D8</accession>